<organism evidence="3 4">
    <name type="scientific">Cryptosporidium xiaoi</name>
    <dbReference type="NCBI Taxonomy" id="659607"/>
    <lineage>
        <taxon>Eukaryota</taxon>
        <taxon>Sar</taxon>
        <taxon>Alveolata</taxon>
        <taxon>Apicomplexa</taxon>
        <taxon>Conoidasida</taxon>
        <taxon>Coccidia</taxon>
        <taxon>Eucoccidiorida</taxon>
        <taxon>Eimeriorina</taxon>
        <taxon>Cryptosporidiidae</taxon>
        <taxon>Cryptosporidium</taxon>
    </lineage>
</organism>
<feature type="transmembrane region" description="Helical" evidence="2">
    <location>
        <begin position="12"/>
        <end position="32"/>
    </location>
</feature>
<comment type="caution">
    <text evidence="3">The sequence shown here is derived from an EMBL/GenBank/DDBJ whole genome shotgun (WGS) entry which is preliminary data.</text>
</comment>
<protein>
    <submittedName>
        <fullName evidence="3">Uncharacterized protein</fullName>
    </submittedName>
</protein>
<sequence>MKNKRRRSRTTSLIILDFYCVLWFILNLKTYANNYNQILGGNVAFNDIINQRENELVYNQPYFSSSGVIFAQGPIPSQSPTTTLGKELFEELNAIKQGTRRTIVTSPAVYPGVPLTQHHPDLIVTPVVFGEKDTTVKKKRKKSGKSKKKSRVLSSALIQNKEFFESVPIQLGKAVTLKDKCQFVPTPIKVPEQIYFWKEIEYSKIKKIDFNVIPPHISHNNPFISSYECLSLFDESFIAFKNGDLLISPEVFVGQVRQVGMQLRDSLISTEYIISTEDVCLAMRIMLSLPHPYRNVINCRSAIIAAIRDLPEIENYELLIQSDTIMENKFKDVNFSCKDTLKFQNFDSKKSSEDFTLKPNQLYKLFQLDLNPQDSQFYLRLALPHRKAVLTVQDSYFKFTSNALLFDVAAAIILLLNELHEIDQSVEQCIEIVKTCVSLQDENNEKPLNPSIAEGICKELGITSITKRRKVKYNSHTLIQLLKRLARMKPNIDNELIITTSLPSGKTLLPTSEHGFSKRSPKVEIWPVVGKVFSDGTINSPMIPACTGIPAFEFNRFILLSTFIERYLAISGLGRIKLTIEDICLIAKYFISHHNSIKKLQKESGQERAVFPLEDSIPLAIFTVTQSLNLELFTMDACREIYREFMEEEEASLKKVMGYNYLAKIESYYSKPPFSYNSNTKLKHLPKMMVNGDKFENTYTWKALLSNPTCSGLKHHVLNRMIMFIAYVLSYWRSSYPSEKIPFKSLFEVCNGFSNSLETYSFKSQEFVIFTEDWLFVKRDKLHDSILESIWNNFLIYERTAFPKNSEETETDYIQRVYHYSLIPEPLFMDDWTKIELPIRMDIAEFIKLTPYVDKHIGLLSNRDDVTVNHVTLIKAFLETFFEEVYQYPVVMEEKDVLLLMDRRELEKKSMDELFFEIQSKRVDWNWLKQETATHAILELLEYLKMLRKTVGDKLDNKEPTNKDIFSTPRAIFTHGKWLIKTPQPVFRLANSSQRRALHGYPKYILNKARYIQAYFIKAFDRVLQFDLNIHIGDVVMSLTNSRGEDERFIELLTERLSNKSGQSFITRQVIKEIYSACITFSFYKYSLKGALSEEQAFASPRVFYKPKLGWEFFPPNIPDFSKLLALSKIFRGEEEEEIAGYGGKGSKTSSGSSSDYGTESSVAGDRHRNVEESSKTLVVNPYTWSSLRGFVESKKLEIWQTNRAISMCAYFNHWLSYKFPKKNQKDIKVSACVNAIYHLKSMNGGYSHSEVVQVFFRYIGISYLKEGDIKEMLSAFNSYENIDKPNNMGKRQWLMSFYRIPQIEETDKNSLGSNFESLRLPIAPKLGQQSSIFEEKQQMKDILQVPDVFIPKDFDKNNISNLKEFLEKFTYRFLKRIGINVELELEKFNFSITEVLNKCTGEKRLSLMDSFDEHLKEINSNLPSNIPKRLSEGFYKFITLKFTGSKEEEFGDIIRRISSKRILTDTSELPFDIPLGIVPGKIDITMPYNSHSFGEMNFARLIIAYFNEHIIEQQGIREKTTGSEGSSATVGVDFLSEYCLGKSFDIIKKGGIDLQQAIGQACSHELPWLTTKLLRVLTSGILTYCQINSEDFPRDQRGRELLKYVREKFNTPIVSYDDVLGTWTMKDIQTGFYEKQEMFDNDYSTLESVGTVDKKSGIVSSTSFYHCNDLNVSQVNRILAKIQYFRQCMSEDPNIDVSELEKLLDMNIWCLSLRQEVPSMRKSNSNLLFNYFGIDSATRQTYEILEDCFEAVENSNWMEKSSLKTYQQNLHGTYSNHKKTIMKINSLIKSDKLFCPKIVLESDLVYLQNSMSEDAHSRIRLFSGYSEVFFRYKYGIIFESKPVLIGLIVDRFDKIEESRLNVRIFKSMVPQATDESILSLFKSFNLYEAEILKGGFVDLKSIYNNELCNEVQGDWHFVYPVGDLQRDEESSDIIGRHIFTEQEVNRIQTMVAFINQSLDEVYKDKSKGTYVRFIDIALLLRSRADISSFSVSLHYLYGILQDDMRFYPWFTVNVLKSIVKPFLEWENQQVFGLTKEASTQLSFWASQSKIKLKYIYSPVGVLYDSIHWFSWVKKPVYSEIVKRVAVLGDEIVHPMTSKERILFGTATSKHMYEMMTFYIQYFLQEVMNIIIPFDVELMVLAVTRKSQIEDEVVDFFTNIWKYYRDSYLFGGFIVNGAFQNPLVTIIKKQRFFPPKALPEFEYFDKTILPKKMDKFMAHFNGRLAVSKEVINRVSAFCAFLNLSFESFITEKINENEIITKIGLLPIFNNDKNREFHEIKEEVVEMIKRDFPFYLDTPEKSAHLINTIDSYISFENEMTNLGWSISNLYKKPLAVPLYNGYHFGLNLRKYIPNKRT</sequence>
<gene>
    <name evidence="3" type="ORF">RS030_111807</name>
</gene>
<reference evidence="3 4" key="1">
    <citation type="submission" date="2023-10" db="EMBL/GenBank/DDBJ databases">
        <title>Comparative genomics analysis reveals potential genetic determinants of host preference in Cryptosporidium xiaoi.</title>
        <authorList>
            <person name="Xiao L."/>
            <person name="Li J."/>
        </authorList>
    </citation>
    <scope>NUCLEOTIDE SEQUENCE [LARGE SCALE GENOMIC DNA]</scope>
    <source>
        <strain evidence="3 4">52996</strain>
    </source>
</reference>
<keyword evidence="2" id="KW-0472">Membrane</keyword>
<keyword evidence="2" id="KW-1133">Transmembrane helix</keyword>
<name>A0AAV9Y272_9CRYT</name>
<feature type="compositionally biased region" description="Low complexity" evidence="1">
    <location>
        <begin position="1147"/>
        <end position="1162"/>
    </location>
</feature>
<accession>A0AAV9Y272</accession>
<dbReference type="EMBL" id="JAWDEY010000002">
    <property type="protein sequence ID" value="KAK6591036.1"/>
    <property type="molecule type" value="Genomic_DNA"/>
</dbReference>
<feature type="region of interest" description="Disordered" evidence="1">
    <location>
        <begin position="1141"/>
        <end position="1168"/>
    </location>
</feature>
<proteinExistence type="predicted"/>
<dbReference type="Proteomes" id="UP001311799">
    <property type="component" value="Unassembled WGS sequence"/>
</dbReference>
<evidence type="ECO:0000256" key="1">
    <source>
        <dbReference type="SAM" id="MobiDB-lite"/>
    </source>
</evidence>
<evidence type="ECO:0000256" key="2">
    <source>
        <dbReference type="SAM" id="Phobius"/>
    </source>
</evidence>
<keyword evidence="4" id="KW-1185">Reference proteome</keyword>
<keyword evidence="2" id="KW-0812">Transmembrane</keyword>
<evidence type="ECO:0000313" key="3">
    <source>
        <dbReference type="EMBL" id="KAK6591036.1"/>
    </source>
</evidence>
<evidence type="ECO:0000313" key="4">
    <source>
        <dbReference type="Proteomes" id="UP001311799"/>
    </source>
</evidence>